<dbReference type="RefSeq" id="YP_073829.1">
    <property type="nucleotide sequence ID" value="NC_001716.2"/>
</dbReference>
<dbReference type="EMBL" id="AF037218">
    <property type="protein sequence ID" value="AAC40803.1"/>
    <property type="molecule type" value="Genomic_DNA"/>
</dbReference>
<dbReference type="RefSeq" id="YP_073745.1">
    <property type="nucleotide sequence ID" value="NC_001716.2"/>
</dbReference>
<proteinExistence type="predicted"/>
<dbReference type="Proteomes" id="UP000098510">
    <property type="component" value="Segment"/>
</dbReference>
<feature type="compositionally biased region" description="Basic residues" evidence="1">
    <location>
        <begin position="43"/>
        <end position="53"/>
    </location>
</feature>
<organismHost>
    <name type="scientific">Homo sapiens</name>
    <name type="common">Human</name>
    <dbReference type="NCBI Taxonomy" id="9606"/>
</organismHost>
<accession>O57302</accession>
<feature type="region of interest" description="Disordered" evidence="1">
    <location>
        <begin position="1"/>
        <end position="54"/>
    </location>
</feature>
<protein>
    <submittedName>
        <fullName evidence="2">DR6</fullName>
    </submittedName>
</protein>
<evidence type="ECO:0000313" key="2">
    <source>
        <dbReference type="EMBL" id="AAC40803.1"/>
    </source>
</evidence>
<dbReference type="GeneID" id="3289547"/>
<organism evidence="2 3">
    <name type="scientific">Human herpesvirus 7 (strain RK)</name>
    <name type="common">HHV-7</name>
    <name type="synonym">Human T lymphotropic virus</name>
    <dbReference type="NCBI Taxonomy" id="262398"/>
    <lineage>
        <taxon>Viruses</taxon>
        <taxon>Duplodnaviria</taxon>
        <taxon>Heunggongvirae</taxon>
        <taxon>Peploviricota</taxon>
        <taxon>Herviviricetes</taxon>
        <taxon>Herpesvirales</taxon>
        <taxon>Orthoherpesviridae</taxon>
        <taxon>Betaherpesvirinae</taxon>
        <taxon>Roseolovirus</taxon>
        <taxon>Roseolovirus humanbeta7</taxon>
        <taxon>Human betaherpesvirus 7</taxon>
    </lineage>
</organism>
<dbReference type="DNASU" id="3289463"/>
<reference evidence="2 3" key="1">
    <citation type="journal article" date="1998" name="Virology">
        <title>The DNA sequence of the RK strain of human herpesvirus 7.</title>
        <authorList>
            <person name="Megaw A.G."/>
            <person name="Rapaport D."/>
            <person name="Avidor B."/>
            <person name="Frenkel N."/>
            <person name="Davison A.J."/>
        </authorList>
    </citation>
    <scope>NUCLEOTIDE SEQUENCE [LARGE SCALE GENOMIC DNA]</scope>
    <source>
        <strain evidence="2">RK</strain>
    </source>
</reference>
<evidence type="ECO:0000256" key="1">
    <source>
        <dbReference type="SAM" id="MobiDB-lite"/>
    </source>
</evidence>
<dbReference type="EMBL" id="AF037218">
    <property type="protein sequence ID" value="AAC40719.1"/>
    <property type="molecule type" value="Genomic_DNA"/>
</dbReference>
<name>O57302_HHV7R</name>
<sequence>MSAEMLRAVQLQPRRRGHSSSPTSPPLEGEPSPKRLQSSNSHQGRRGRPKPRAKTWSEALSHRSFLNIYAWLSLSRGSPRKVYGYAFRHRGELVALPWPPNWSLELHHDPYRDARAQTVWSHRWGWPATHVTARTVRDCALDTHMYVCCGRGEKLQPVGYVRNRAAPSDLNSLRVLLIARDGAMYVHHMRTARLCRLASSVTEFARRGLQRESEVYEDDVSLPDRRVGSATAIHLFDVITQAADVHDLLTVAGLCQTHTGVSCQLWYTDHDPHTVAGAARFTLTVARQQYRLWPNARRKLLQHLHPDHPLGLWLLCAVLTYDAKETNRAVPPVTPGAETVWVIVTGRGAILGFWPESAKMCRLASSMKGLWKNGARALKGHWTYAAPGRHRAGEAWPLCAHYQSPR</sequence>
<dbReference type="Pfam" id="PF02393">
    <property type="entry name" value="US22"/>
    <property type="match status" value="1"/>
</dbReference>
<evidence type="ECO:0000313" key="3">
    <source>
        <dbReference type="Proteomes" id="UP000098510"/>
    </source>
</evidence>
<dbReference type="KEGG" id="vg:3289547"/>
<dbReference type="OrthoDB" id="7050at10239"/>
<keyword evidence="3" id="KW-1185">Reference proteome</keyword>
<dbReference type="InterPro" id="IPR003360">
    <property type="entry name" value="US22-like"/>
</dbReference>
<gene>
    <name evidence="2" type="primary">DR6</name>
</gene>
<dbReference type="GeneID" id="3289463"/>
<dbReference type="KEGG" id="vg:3289463"/>